<evidence type="ECO:0000313" key="2">
    <source>
        <dbReference type="EMBL" id="QMS84710.1"/>
    </source>
</evidence>
<dbReference type="KEGG" id="xcl:G4Z02_02725"/>
<keyword evidence="3" id="KW-1185">Reference proteome</keyword>
<evidence type="ECO:0008006" key="4">
    <source>
        <dbReference type="Google" id="ProtNLM"/>
    </source>
</evidence>
<evidence type="ECO:0000313" key="3">
    <source>
        <dbReference type="Proteomes" id="UP000514720"/>
    </source>
</evidence>
<organism evidence="2 3">
    <name type="scientific">Candidatus Xianfuyuplasma coldseepsis</name>
    <dbReference type="NCBI Taxonomy" id="2782163"/>
    <lineage>
        <taxon>Bacteria</taxon>
        <taxon>Bacillati</taxon>
        <taxon>Mycoplasmatota</taxon>
        <taxon>Mollicutes</taxon>
        <taxon>Candidatus Izemoplasmatales</taxon>
        <taxon>Candidatus Izemoplasmataceae</taxon>
        <taxon>Candidatus Xianfuyuplasma</taxon>
    </lineage>
</organism>
<dbReference type="SUPFAM" id="SSF101478">
    <property type="entry name" value="ADP-ribosylglycohydrolase"/>
    <property type="match status" value="1"/>
</dbReference>
<dbReference type="EMBL" id="CP048914">
    <property type="protein sequence ID" value="QMS84710.1"/>
    <property type="molecule type" value="Genomic_DNA"/>
</dbReference>
<accession>A0A7L7KPJ6</accession>
<proteinExistence type="predicted"/>
<feature type="chain" id="PRO_5036465585" description="ADP-ribosylglycohydrolase" evidence="1">
    <location>
        <begin position="20"/>
        <end position="298"/>
    </location>
</feature>
<dbReference type="Gene3D" id="1.10.4080.10">
    <property type="entry name" value="ADP-ribosylation/Crystallin J1"/>
    <property type="match status" value="1"/>
</dbReference>
<dbReference type="Proteomes" id="UP000514720">
    <property type="component" value="Chromosome"/>
</dbReference>
<name>A0A7L7KPJ6_9MOLU</name>
<reference evidence="2 3" key="1">
    <citation type="submission" date="2020-02" db="EMBL/GenBank/DDBJ databases">
        <authorList>
            <person name="Zheng R.K."/>
            <person name="Sun C.M."/>
        </authorList>
    </citation>
    <scope>NUCLEOTIDE SEQUENCE [LARGE SCALE GENOMIC DNA]</scope>
    <source>
        <strain evidence="3">zrk13</strain>
    </source>
</reference>
<evidence type="ECO:0000256" key="1">
    <source>
        <dbReference type="SAM" id="SignalP"/>
    </source>
</evidence>
<gene>
    <name evidence="2" type="ORF">G4Z02_02725</name>
</gene>
<dbReference type="AlphaFoldDB" id="A0A7L7KPJ6"/>
<dbReference type="RefSeq" id="WP_258878329.1">
    <property type="nucleotide sequence ID" value="NZ_CP048914.1"/>
</dbReference>
<keyword evidence="1" id="KW-0732">Signal</keyword>
<sequence>MNKISIIKSALLGSASALAYHWIYDPQSLMARKNSGYPMIFENIDHDFYKEAKNTYDVYPHHLAGDLDFMGEMLYLTHKFLEKNTDLEEYRKLLYNSFKEDSPYNGWVEAYVKDFLKVYKDEIDGKRQPQLDTAYVDKQLVGLIYILAVFEKEYITDKVTTAVNFAKTVTSYENIEPLTTFLFNLLKELEQGITIQQALQNCSSIIPELYRDAILKSSEDIDIITFAKEHAGIACGLDQALPLIFYILQHTSSWEEAMVLNATIGGASANRGIFISAIASRYLEIPKEYQSKLNYNVK</sequence>
<dbReference type="InterPro" id="IPR036705">
    <property type="entry name" value="Ribosyl_crysJ1_sf"/>
</dbReference>
<protein>
    <recommendedName>
        <fullName evidence="4">ADP-ribosylglycohydrolase</fullName>
    </recommendedName>
</protein>
<feature type="signal peptide" evidence="1">
    <location>
        <begin position="1"/>
        <end position="19"/>
    </location>
</feature>